<dbReference type="InterPro" id="IPR036291">
    <property type="entry name" value="NAD(P)-bd_dom_sf"/>
</dbReference>
<accession>A0A919SV29</accession>
<dbReference type="InterPro" id="IPR020904">
    <property type="entry name" value="Sc_DH/Rdtase_CS"/>
</dbReference>
<gene>
    <name evidence="5" type="ORF">Aau02nite_83810</name>
</gene>
<dbReference type="PROSITE" id="PS00061">
    <property type="entry name" value="ADH_SHORT"/>
    <property type="match status" value="1"/>
</dbReference>
<dbReference type="CDD" id="cd05233">
    <property type="entry name" value="SDR_c"/>
    <property type="match status" value="1"/>
</dbReference>
<dbReference type="PANTHER" id="PTHR24321">
    <property type="entry name" value="DEHYDROGENASES, SHORT CHAIN"/>
    <property type="match status" value="1"/>
</dbReference>
<reference evidence="5" key="1">
    <citation type="submission" date="2021-03" db="EMBL/GenBank/DDBJ databases">
        <title>Whole genome shotgun sequence of Actinoplanes auranticolor NBRC 12245.</title>
        <authorList>
            <person name="Komaki H."/>
            <person name="Tamura T."/>
        </authorList>
    </citation>
    <scope>NUCLEOTIDE SEQUENCE</scope>
    <source>
        <strain evidence="5">NBRC 12245</strain>
    </source>
</reference>
<evidence type="ECO:0000256" key="1">
    <source>
        <dbReference type="ARBA" id="ARBA00006484"/>
    </source>
</evidence>
<evidence type="ECO:0000313" key="5">
    <source>
        <dbReference type="EMBL" id="GIM79042.1"/>
    </source>
</evidence>
<evidence type="ECO:0000313" key="6">
    <source>
        <dbReference type="Proteomes" id="UP000681340"/>
    </source>
</evidence>
<comment type="similarity">
    <text evidence="1">Belongs to the short-chain dehydrogenases/reductases (SDR) family.</text>
</comment>
<dbReference type="SUPFAM" id="SSF51735">
    <property type="entry name" value="NAD(P)-binding Rossmann-fold domains"/>
    <property type="match status" value="1"/>
</dbReference>
<dbReference type="Gene3D" id="3.40.50.720">
    <property type="entry name" value="NAD(P)-binding Rossmann-like Domain"/>
    <property type="match status" value="1"/>
</dbReference>
<keyword evidence="3" id="KW-0520">NAD</keyword>
<dbReference type="Pfam" id="PF13561">
    <property type="entry name" value="adh_short_C2"/>
    <property type="match status" value="1"/>
</dbReference>
<keyword evidence="6" id="KW-1185">Reference proteome</keyword>
<proteinExistence type="inferred from homology"/>
<feature type="domain" description="Ketoreductase" evidence="4">
    <location>
        <begin position="7"/>
        <end position="183"/>
    </location>
</feature>
<dbReference type="GO" id="GO:0016491">
    <property type="term" value="F:oxidoreductase activity"/>
    <property type="evidence" value="ECO:0007669"/>
    <property type="project" value="UniProtKB-KW"/>
</dbReference>
<evidence type="ECO:0000256" key="2">
    <source>
        <dbReference type="ARBA" id="ARBA00023002"/>
    </source>
</evidence>
<dbReference type="PANTHER" id="PTHR24321:SF8">
    <property type="entry name" value="ESTRADIOL 17-BETA-DEHYDROGENASE 8-RELATED"/>
    <property type="match status" value="1"/>
</dbReference>
<dbReference type="InterPro" id="IPR057326">
    <property type="entry name" value="KR_dom"/>
</dbReference>
<dbReference type="RefSeq" id="WP_212994175.1">
    <property type="nucleotide sequence ID" value="NZ_BAABEA010000030.1"/>
</dbReference>
<evidence type="ECO:0000256" key="3">
    <source>
        <dbReference type="ARBA" id="ARBA00023027"/>
    </source>
</evidence>
<evidence type="ECO:0000259" key="4">
    <source>
        <dbReference type="SMART" id="SM00822"/>
    </source>
</evidence>
<name>A0A919SV29_9ACTN</name>
<dbReference type="EMBL" id="BOQL01000079">
    <property type="protein sequence ID" value="GIM79042.1"/>
    <property type="molecule type" value="Genomic_DNA"/>
</dbReference>
<dbReference type="AlphaFoldDB" id="A0A919SV29"/>
<dbReference type="SMART" id="SM00822">
    <property type="entry name" value="PKS_KR"/>
    <property type="match status" value="1"/>
</dbReference>
<protein>
    <submittedName>
        <fullName evidence="5">Short-chain dehydrogenase</fullName>
    </submittedName>
</protein>
<dbReference type="PRINTS" id="PR00081">
    <property type="entry name" value="GDHRDH"/>
</dbReference>
<organism evidence="5 6">
    <name type="scientific">Actinoplanes auranticolor</name>
    <dbReference type="NCBI Taxonomy" id="47988"/>
    <lineage>
        <taxon>Bacteria</taxon>
        <taxon>Bacillati</taxon>
        <taxon>Actinomycetota</taxon>
        <taxon>Actinomycetes</taxon>
        <taxon>Micromonosporales</taxon>
        <taxon>Micromonosporaceae</taxon>
        <taxon>Actinoplanes</taxon>
    </lineage>
</organism>
<dbReference type="InterPro" id="IPR002347">
    <property type="entry name" value="SDR_fam"/>
</dbReference>
<dbReference type="FunFam" id="3.40.50.720:FF:000084">
    <property type="entry name" value="Short-chain dehydrogenase reductase"/>
    <property type="match status" value="1"/>
</dbReference>
<dbReference type="Proteomes" id="UP000681340">
    <property type="component" value="Unassembled WGS sequence"/>
</dbReference>
<keyword evidence="2" id="KW-0560">Oxidoreductase</keyword>
<sequence>MGEFDGKTVLVTGGGSGIGLATADLLLSAGARVVIAGRRPERLEDAAGELRAGDRLLPVVADVADPAAVDRLLSTVLARFGVLHGLFANAGIARFGPAASVSEQDYDTLMNTNFRGVFQTVQKAMPMLAHDASVVLNGSWLVHRGLATTPLYAAGKAAVVNLARSLAGDLGARGIRINAISPGFIVTDMFTGIASSAQEQEASRLQVPLGRLGTPADVAQAAMFLLSPRSSYITGQELLVDGGLIGSVPHR</sequence>
<comment type="caution">
    <text evidence="5">The sequence shown here is derived from an EMBL/GenBank/DDBJ whole genome shotgun (WGS) entry which is preliminary data.</text>
</comment>